<keyword evidence="1" id="KW-0812">Transmembrane</keyword>
<reference evidence="2 3" key="1">
    <citation type="submission" date="2024-01" db="EMBL/GenBank/DDBJ databases">
        <title>The complete chloroplast genome sequence of Lithospermum erythrorhizon: insights into the phylogenetic relationship among Boraginaceae species and the maternal lineages of purple gromwells.</title>
        <authorList>
            <person name="Okada T."/>
            <person name="Watanabe K."/>
        </authorList>
    </citation>
    <scope>NUCLEOTIDE SEQUENCE [LARGE SCALE GENOMIC DNA]</scope>
</reference>
<dbReference type="PANTHER" id="PTHR22642">
    <property type="entry name" value="IMIDAZOLONEPROPIONASE"/>
    <property type="match status" value="1"/>
</dbReference>
<name>A0AAV3PRK0_LITER</name>
<dbReference type="InterPro" id="IPR011059">
    <property type="entry name" value="Metal-dep_hydrolase_composite"/>
</dbReference>
<proteinExistence type="predicted"/>
<keyword evidence="1" id="KW-0472">Membrane</keyword>
<comment type="caution">
    <text evidence="2">The sequence shown here is derived from an EMBL/GenBank/DDBJ whole genome shotgun (WGS) entry which is preliminary data.</text>
</comment>
<dbReference type="Gene3D" id="3.20.20.140">
    <property type="entry name" value="Metal-dependent hydrolases"/>
    <property type="match status" value="1"/>
</dbReference>
<keyword evidence="1" id="KW-1133">Transmembrane helix</keyword>
<evidence type="ECO:0008006" key="4">
    <source>
        <dbReference type="Google" id="ProtNLM"/>
    </source>
</evidence>
<keyword evidence="3" id="KW-1185">Reference proteome</keyword>
<dbReference type="Gene3D" id="2.30.40.10">
    <property type="entry name" value="Urease, subunit C, domain 1"/>
    <property type="match status" value="1"/>
</dbReference>
<feature type="transmembrane region" description="Helical" evidence="1">
    <location>
        <begin position="24"/>
        <end position="42"/>
    </location>
</feature>
<gene>
    <name evidence="2" type="ORF">LIER_12355</name>
</gene>
<dbReference type="PANTHER" id="PTHR22642:SF2">
    <property type="entry name" value="PROTEIN LONG AFTER FAR-RED 3"/>
    <property type="match status" value="1"/>
</dbReference>
<sequence>MHFRYPGASCSIPYFRDFALCNPFFVFLIGHFIGLSDTLLYLNSLEATAYTQLNGYGSYTISAAYACFLDKDIGSLSQGKLADFVVLSTDSWEKFSSGGSTSVQATYVGGIQAFP</sequence>
<accession>A0AAV3PRK0</accession>
<evidence type="ECO:0000313" key="2">
    <source>
        <dbReference type="EMBL" id="GAA0154349.1"/>
    </source>
</evidence>
<protein>
    <recommendedName>
        <fullName evidence="4">Amidohydrolase 3 domain-containing protein</fullName>
    </recommendedName>
</protein>
<dbReference type="GO" id="GO:0016810">
    <property type="term" value="F:hydrolase activity, acting on carbon-nitrogen (but not peptide) bonds"/>
    <property type="evidence" value="ECO:0007669"/>
    <property type="project" value="InterPro"/>
</dbReference>
<organism evidence="2 3">
    <name type="scientific">Lithospermum erythrorhizon</name>
    <name type="common">Purple gromwell</name>
    <name type="synonym">Lithospermum officinale var. erythrorhizon</name>
    <dbReference type="NCBI Taxonomy" id="34254"/>
    <lineage>
        <taxon>Eukaryota</taxon>
        <taxon>Viridiplantae</taxon>
        <taxon>Streptophyta</taxon>
        <taxon>Embryophyta</taxon>
        <taxon>Tracheophyta</taxon>
        <taxon>Spermatophyta</taxon>
        <taxon>Magnoliopsida</taxon>
        <taxon>eudicotyledons</taxon>
        <taxon>Gunneridae</taxon>
        <taxon>Pentapetalae</taxon>
        <taxon>asterids</taxon>
        <taxon>lamiids</taxon>
        <taxon>Boraginales</taxon>
        <taxon>Boraginaceae</taxon>
        <taxon>Boraginoideae</taxon>
        <taxon>Lithospermeae</taxon>
        <taxon>Lithospermum</taxon>
    </lineage>
</organism>
<dbReference type="EMBL" id="BAABME010002376">
    <property type="protein sequence ID" value="GAA0154349.1"/>
    <property type="molecule type" value="Genomic_DNA"/>
</dbReference>
<evidence type="ECO:0000313" key="3">
    <source>
        <dbReference type="Proteomes" id="UP001454036"/>
    </source>
</evidence>
<dbReference type="AlphaFoldDB" id="A0AAV3PRK0"/>
<dbReference type="Proteomes" id="UP001454036">
    <property type="component" value="Unassembled WGS sequence"/>
</dbReference>
<evidence type="ECO:0000256" key="1">
    <source>
        <dbReference type="SAM" id="Phobius"/>
    </source>
</evidence>